<proteinExistence type="predicted"/>
<evidence type="ECO:0000313" key="4">
    <source>
        <dbReference type="Proteomes" id="UP000593765"/>
    </source>
</evidence>
<gene>
    <name evidence="3" type="ORF">IPV69_00440</name>
</gene>
<dbReference type="AlphaFoldDB" id="A0A7M2WWF6"/>
<keyword evidence="2" id="KW-1133">Transmembrane helix</keyword>
<dbReference type="Proteomes" id="UP000593765">
    <property type="component" value="Chromosome"/>
</dbReference>
<dbReference type="RefSeq" id="WP_206292938.1">
    <property type="nucleotide sequence ID" value="NZ_CP063458.1"/>
</dbReference>
<keyword evidence="2" id="KW-0812">Transmembrane</keyword>
<name>A0A7M2WWF6_9BACT</name>
<evidence type="ECO:0000256" key="1">
    <source>
        <dbReference type="SAM" id="MobiDB-lite"/>
    </source>
</evidence>
<evidence type="ECO:0000256" key="2">
    <source>
        <dbReference type="SAM" id="Phobius"/>
    </source>
</evidence>
<sequence length="310" mass="31978">MAQQGLAACPRCGAKPRGSAARFCSRCGLDLPQMQQLPPSAGPAGRGPPQLPPPGVPKTPPTIAPPPPQYLPQNYPAGGYTAAGYPPAARPVPPPKKKSNAGCGCLLAIIVVLGIFYAIGRVSKTNVQPAAPQAAVMTSEVAPSASLPPRPLAAFVPPAPAMGSPQPVVMRNLSVQRVSRDGTPQYVLKASVGPGSRSRVLVVGYFVDSLGYSVRSQSYGYSNPDGALCVGTWVSAGSSESSYSVQTYGYSPTPTMQVEMVVPAGVAQPTPSIVQFVLFDENNAELARGTVAVPAAPSPIYPNYSKPGGR</sequence>
<protein>
    <submittedName>
        <fullName evidence="3">Uncharacterized protein</fullName>
    </submittedName>
</protein>
<feature type="transmembrane region" description="Helical" evidence="2">
    <location>
        <begin position="100"/>
        <end position="119"/>
    </location>
</feature>
<reference evidence="3 4" key="1">
    <citation type="submission" date="2020-10" db="EMBL/GenBank/DDBJ databases">
        <title>Wide distribution of Phycisphaera-like planctomycetes from WD2101 soil group in peatlands and genome analysis of the first cultivated representative.</title>
        <authorList>
            <person name="Dedysh S.N."/>
            <person name="Beletsky A.V."/>
            <person name="Ivanova A."/>
            <person name="Kulichevskaya I.S."/>
            <person name="Suzina N.E."/>
            <person name="Philippov D.A."/>
            <person name="Rakitin A.L."/>
            <person name="Mardanov A.V."/>
            <person name="Ravin N.V."/>
        </authorList>
    </citation>
    <scope>NUCLEOTIDE SEQUENCE [LARGE SCALE GENOMIC DNA]</scope>
    <source>
        <strain evidence="3 4">M1803</strain>
    </source>
</reference>
<keyword evidence="2" id="KW-0472">Membrane</keyword>
<feature type="region of interest" description="Disordered" evidence="1">
    <location>
        <begin position="35"/>
        <end position="68"/>
    </location>
</feature>
<evidence type="ECO:0000313" key="3">
    <source>
        <dbReference type="EMBL" id="QOV89878.1"/>
    </source>
</evidence>
<accession>A0A7M2WWF6</accession>
<dbReference type="EMBL" id="CP063458">
    <property type="protein sequence ID" value="QOV89878.1"/>
    <property type="molecule type" value="Genomic_DNA"/>
</dbReference>
<dbReference type="KEGG" id="hbs:IPV69_00440"/>
<organism evidence="3 4">
    <name type="scientific">Humisphaera borealis</name>
    <dbReference type="NCBI Taxonomy" id="2807512"/>
    <lineage>
        <taxon>Bacteria</taxon>
        <taxon>Pseudomonadati</taxon>
        <taxon>Planctomycetota</taxon>
        <taxon>Phycisphaerae</taxon>
        <taxon>Tepidisphaerales</taxon>
        <taxon>Tepidisphaeraceae</taxon>
        <taxon>Humisphaera</taxon>
    </lineage>
</organism>
<keyword evidence="4" id="KW-1185">Reference proteome</keyword>
<feature type="compositionally biased region" description="Pro residues" evidence="1">
    <location>
        <begin position="49"/>
        <end position="68"/>
    </location>
</feature>